<gene>
    <name evidence="1" type="ORF">ASV53_21955</name>
</gene>
<dbReference type="Proteomes" id="UP000215999">
    <property type="component" value="Unassembled WGS sequence"/>
</dbReference>
<reference evidence="1 2" key="1">
    <citation type="journal article" date="2016" name="Antonie Van Leeuwenhoek">
        <title>Photobacterium sanguinicancri sp. nov. isolated from marine animals.</title>
        <authorList>
            <person name="Gomez-Gil B."/>
            <person name="Roque A."/>
            <person name="Rotllant G."/>
            <person name="Romalde J.L."/>
            <person name="Doce A."/>
            <person name="Eggermont M."/>
            <person name="Defoirdt T."/>
        </authorList>
    </citation>
    <scope>NUCLEOTIDE SEQUENCE [LARGE SCALE GENOMIC DNA]</scope>
    <source>
        <strain evidence="1 2">CAIM 1827</strain>
    </source>
</reference>
<name>A0ABX4FSA4_9GAMM</name>
<comment type="caution">
    <text evidence="1">The sequence shown here is derived from an EMBL/GenBank/DDBJ whole genome shotgun (WGS) entry which is preliminary data.</text>
</comment>
<accession>A0ABX4FSA4</accession>
<evidence type="ECO:0000313" key="2">
    <source>
        <dbReference type="Proteomes" id="UP000215999"/>
    </source>
</evidence>
<evidence type="ECO:0000313" key="1">
    <source>
        <dbReference type="EMBL" id="OZS41771.1"/>
    </source>
</evidence>
<organism evidence="1 2">
    <name type="scientific">Photobacterium sanguinicancri</name>
    <dbReference type="NCBI Taxonomy" id="875932"/>
    <lineage>
        <taxon>Bacteria</taxon>
        <taxon>Pseudomonadati</taxon>
        <taxon>Pseudomonadota</taxon>
        <taxon>Gammaproteobacteria</taxon>
        <taxon>Vibrionales</taxon>
        <taxon>Vibrionaceae</taxon>
        <taxon>Photobacterium</taxon>
    </lineage>
</organism>
<protein>
    <submittedName>
        <fullName evidence="1">Uncharacterized protein</fullName>
    </submittedName>
</protein>
<sequence length="318" mass="35483">MPLLFSPLVLKVGVESDQEKLFGQENIAAEWIGSESNQGRAHLTIYDLSLDYIARLTQLFHQCVDSLPDDWQSHPILFLTPALGSKDSTASLFNSYCKVLPSLAEHREIYFYPYGRSACLLALKQIENLFKQEYASKLLIISIDTHQRLCPTSSKSYSDIQCYEEPHITACDSAALVNVEYSKVGLVINWYGKVALTRVNEPGQGVANLFYLFNKQYQSSIDAIHLPLNNTSRMANEWLGQLSEIASSLSSDLKCFFNGVRVGDLGTTIGLFNLLHTQSLYQKGELESGQSILQLDISDGLYQSAALFGWENEKSDAA</sequence>
<proteinExistence type="predicted"/>
<dbReference type="RefSeq" id="WP_094958688.1">
    <property type="nucleotide sequence ID" value="NZ_NOIF01000235.1"/>
</dbReference>
<dbReference type="EMBL" id="NOIF01000235">
    <property type="protein sequence ID" value="OZS41771.1"/>
    <property type="molecule type" value="Genomic_DNA"/>
</dbReference>
<keyword evidence="2" id="KW-1185">Reference proteome</keyword>